<evidence type="ECO:0000313" key="2">
    <source>
        <dbReference type="EMBL" id="QHQ61554.1"/>
    </source>
</evidence>
<dbReference type="KEGG" id="anr:Ana3638_12850"/>
<keyword evidence="3" id="KW-1185">Reference proteome</keyword>
<organism evidence="2 3">
    <name type="scientific">Anaerocolumna sedimenticola</name>
    <dbReference type="NCBI Taxonomy" id="2696063"/>
    <lineage>
        <taxon>Bacteria</taxon>
        <taxon>Bacillati</taxon>
        <taxon>Bacillota</taxon>
        <taxon>Clostridia</taxon>
        <taxon>Lachnospirales</taxon>
        <taxon>Lachnospiraceae</taxon>
        <taxon>Anaerocolumna</taxon>
    </lineage>
</organism>
<reference evidence="2 3" key="1">
    <citation type="submission" date="2020-01" db="EMBL/GenBank/DDBJ databases">
        <title>Genome analysis of Anaerocolumna sp. CBA3638.</title>
        <authorList>
            <person name="Kim J."/>
            <person name="Roh S.W."/>
        </authorList>
    </citation>
    <scope>NUCLEOTIDE SEQUENCE [LARGE SCALE GENOMIC DNA]</scope>
    <source>
        <strain evidence="2 3">CBA3638</strain>
    </source>
</reference>
<evidence type="ECO:0000313" key="3">
    <source>
        <dbReference type="Proteomes" id="UP000464314"/>
    </source>
</evidence>
<dbReference type="RefSeq" id="WP_161838379.1">
    <property type="nucleotide sequence ID" value="NZ_CP048000.1"/>
</dbReference>
<gene>
    <name evidence="2" type="ORF">Ana3638_12850</name>
</gene>
<dbReference type="Gene3D" id="3.20.20.150">
    <property type="entry name" value="Divalent-metal-dependent TIM barrel enzymes"/>
    <property type="match status" value="1"/>
</dbReference>
<sequence length="276" mass="30936">MQIGIFSKTFEGNLETIFKKLNTLGIYHTQFNLTSAGMETLPDHIDEISIKKVKDTAEKYKIKLDAISGTFNMIDPDTQSRADGIRRFGVLSEIASVLEIPIITLCTGSKNPQSKWKWDEKNLSSEAWDDLMKTTEQLLAYAHKSNLILGIETEASNIINTPYKAREYLDSFKSKHLGIIMDGANLFLPSQVCNMEAVLNEAFELLGKDIVLAHGKDFTNGSELDFVAAGDGVLDFDIYIQLLRKYKYHGPFIMHGLSEKQIPGSLEFLKGKLGYV</sequence>
<dbReference type="EMBL" id="CP048000">
    <property type="protein sequence ID" value="QHQ61554.1"/>
    <property type="molecule type" value="Genomic_DNA"/>
</dbReference>
<feature type="domain" description="Xylose isomerase-like TIM barrel" evidence="1">
    <location>
        <begin position="42"/>
        <end position="270"/>
    </location>
</feature>
<protein>
    <submittedName>
        <fullName evidence="2">TIM barrel protein</fullName>
    </submittedName>
</protein>
<dbReference type="InterPro" id="IPR050312">
    <property type="entry name" value="IolE/XylAMocC-like"/>
</dbReference>
<dbReference type="SUPFAM" id="SSF51658">
    <property type="entry name" value="Xylose isomerase-like"/>
    <property type="match status" value="1"/>
</dbReference>
<dbReference type="InterPro" id="IPR036237">
    <property type="entry name" value="Xyl_isomerase-like_sf"/>
</dbReference>
<dbReference type="PANTHER" id="PTHR12110:SF21">
    <property type="entry name" value="XYLOSE ISOMERASE-LIKE TIM BARREL DOMAIN-CONTAINING PROTEIN"/>
    <property type="match status" value="1"/>
</dbReference>
<dbReference type="Pfam" id="PF01261">
    <property type="entry name" value="AP_endonuc_2"/>
    <property type="match status" value="1"/>
</dbReference>
<accession>A0A6P1TKF0</accession>
<proteinExistence type="predicted"/>
<name>A0A6P1TKF0_9FIRM</name>
<dbReference type="Proteomes" id="UP000464314">
    <property type="component" value="Chromosome"/>
</dbReference>
<dbReference type="InterPro" id="IPR013022">
    <property type="entry name" value="Xyl_isomerase-like_TIM-brl"/>
</dbReference>
<dbReference type="AlphaFoldDB" id="A0A6P1TKF0"/>
<evidence type="ECO:0000259" key="1">
    <source>
        <dbReference type="Pfam" id="PF01261"/>
    </source>
</evidence>
<dbReference type="PANTHER" id="PTHR12110">
    <property type="entry name" value="HYDROXYPYRUVATE ISOMERASE"/>
    <property type="match status" value="1"/>
</dbReference>